<name>A0A6J4IKR5_9CHLR</name>
<dbReference type="AlphaFoldDB" id="A0A6J4IKR5"/>
<accession>A0A6J4IKR5</accession>
<dbReference type="Gene3D" id="3.40.50.1110">
    <property type="entry name" value="SGNH hydrolase"/>
    <property type="match status" value="1"/>
</dbReference>
<evidence type="ECO:0000313" key="2">
    <source>
        <dbReference type="EMBL" id="CAA9253072.1"/>
    </source>
</evidence>
<dbReference type="InterPro" id="IPR036514">
    <property type="entry name" value="SGNH_hydro_sf"/>
</dbReference>
<protein>
    <recommendedName>
        <fullName evidence="1">SGNH hydrolase-type esterase domain-containing protein</fullName>
    </recommendedName>
</protein>
<evidence type="ECO:0000259" key="1">
    <source>
        <dbReference type="Pfam" id="PF13472"/>
    </source>
</evidence>
<dbReference type="EMBL" id="CADCTK010000455">
    <property type="protein sequence ID" value="CAA9253072.1"/>
    <property type="molecule type" value="Genomic_DNA"/>
</dbReference>
<dbReference type="PANTHER" id="PTHR30383:SF5">
    <property type="entry name" value="SGNH HYDROLASE-TYPE ESTERASE DOMAIN-CONTAINING PROTEIN"/>
    <property type="match status" value="1"/>
</dbReference>
<organism evidence="2">
    <name type="scientific">uncultured Chloroflexia bacterium</name>
    <dbReference type="NCBI Taxonomy" id="1672391"/>
    <lineage>
        <taxon>Bacteria</taxon>
        <taxon>Bacillati</taxon>
        <taxon>Chloroflexota</taxon>
        <taxon>Chloroflexia</taxon>
        <taxon>environmental samples</taxon>
    </lineage>
</organism>
<dbReference type="GO" id="GO:0004622">
    <property type="term" value="F:phosphatidylcholine lysophospholipase activity"/>
    <property type="evidence" value="ECO:0007669"/>
    <property type="project" value="TreeGrafter"/>
</dbReference>
<dbReference type="CDD" id="cd00229">
    <property type="entry name" value="SGNH_hydrolase"/>
    <property type="match status" value="1"/>
</dbReference>
<dbReference type="InterPro" id="IPR013830">
    <property type="entry name" value="SGNH_hydro"/>
</dbReference>
<feature type="domain" description="SGNH hydrolase-type esterase" evidence="1">
    <location>
        <begin position="42"/>
        <end position="241"/>
    </location>
</feature>
<dbReference type="Pfam" id="PF13472">
    <property type="entry name" value="Lipase_GDSL_2"/>
    <property type="match status" value="1"/>
</dbReference>
<reference evidence="2" key="1">
    <citation type="submission" date="2020-02" db="EMBL/GenBank/DDBJ databases">
        <authorList>
            <person name="Meier V. D."/>
        </authorList>
    </citation>
    <scope>NUCLEOTIDE SEQUENCE</scope>
    <source>
        <strain evidence="2">AVDCRST_MAG26</strain>
    </source>
</reference>
<gene>
    <name evidence="2" type="ORF">AVDCRST_MAG26-1979</name>
</gene>
<dbReference type="SUPFAM" id="SSF52266">
    <property type="entry name" value="SGNH hydrolase"/>
    <property type="match status" value="1"/>
</dbReference>
<dbReference type="PANTHER" id="PTHR30383">
    <property type="entry name" value="THIOESTERASE 1/PROTEASE 1/LYSOPHOSPHOLIPASE L1"/>
    <property type="match status" value="1"/>
</dbReference>
<sequence>MRVRLVGLVLAIGLLVTAGVLWSPRRQRASYTPLGAGDSYLALGDSLAAGFTVGDPAEAYVARVATRLRSMNPQLVVKNLAVPGETTTSFQARQLPRAIDFLAAERAAGRRVSPITIDIGGNDARAAERGDRAQRLAAMRQVEANLGRALDQLLAATRDRSGRRTADVVVMNYYNPYGGDRADETSPAYWTDQLNQAIARAAAARGVPVADVATPFGGGRAYRYTYITTGDIHANADGHRVIAEQFWKALGYPTDTADATTR</sequence>
<dbReference type="InterPro" id="IPR051532">
    <property type="entry name" value="Ester_Hydrolysis_Enzymes"/>
</dbReference>
<proteinExistence type="predicted"/>